<dbReference type="RefSeq" id="WP_111632940.1">
    <property type="nucleotide sequence ID" value="NZ_QLLR01000004.1"/>
</dbReference>
<organism evidence="8 9">
    <name type="scientific">Pedobacter cryoconitis</name>
    <dbReference type="NCBI Taxonomy" id="188932"/>
    <lineage>
        <taxon>Bacteria</taxon>
        <taxon>Pseudomonadati</taxon>
        <taxon>Bacteroidota</taxon>
        <taxon>Sphingobacteriia</taxon>
        <taxon>Sphingobacteriales</taxon>
        <taxon>Sphingobacteriaceae</taxon>
        <taxon>Pedobacter</taxon>
    </lineage>
</organism>
<dbReference type="SUPFAM" id="SSF52425">
    <property type="entry name" value="Cryptochrome/photolyase, N-terminal domain"/>
    <property type="match status" value="1"/>
</dbReference>
<feature type="binding site" evidence="4">
    <location>
        <position position="255"/>
    </location>
    <ligand>
        <name>FAD</name>
        <dbReference type="ChEBI" id="CHEBI:57692"/>
    </ligand>
</feature>
<evidence type="ECO:0000256" key="6">
    <source>
        <dbReference type="RuleBase" id="RU004182"/>
    </source>
</evidence>
<feature type="site" description="Electron transfer via tryptophanyl radical" evidence="5">
    <location>
        <position position="342"/>
    </location>
</feature>
<keyword evidence="6" id="KW-0157">Chromophore</keyword>
<dbReference type="InterPro" id="IPR002081">
    <property type="entry name" value="Cryptochrome/DNA_photolyase_1"/>
</dbReference>
<dbReference type="GO" id="GO:0009416">
    <property type="term" value="P:response to light stimulus"/>
    <property type="evidence" value="ECO:0007669"/>
    <property type="project" value="TreeGrafter"/>
</dbReference>
<dbReference type="PROSITE" id="PS51645">
    <property type="entry name" value="PHR_CRY_ALPHA_BETA"/>
    <property type="match status" value="1"/>
</dbReference>
<dbReference type="GO" id="GO:0003904">
    <property type="term" value="F:deoxyribodipyrimidine photo-lyase activity"/>
    <property type="evidence" value="ECO:0007669"/>
    <property type="project" value="TreeGrafter"/>
</dbReference>
<dbReference type="InterPro" id="IPR006050">
    <property type="entry name" value="DNA_photolyase_N"/>
</dbReference>
<dbReference type="PRINTS" id="PR00147">
    <property type="entry name" value="DNAPHOTLYASE"/>
</dbReference>
<dbReference type="PANTHER" id="PTHR11455">
    <property type="entry name" value="CRYPTOCHROME"/>
    <property type="match status" value="1"/>
</dbReference>
<protein>
    <submittedName>
        <fullName evidence="8">Deoxyribodipyrimidine photo-lyase</fullName>
    </submittedName>
</protein>
<dbReference type="EMBL" id="QLLR01000004">
    <property type="protein sequence ID" value="RAJ33311.1"/>
    <property type="molecule type" value="Genomic_DNA"/>
</dbReference>
<evidence type="ECO:0000256" key="5">
    <source>
        <dbReference type="PIRSR" id="PIRSR602081-2"/>
    </source>
</evidence>
<evidence type="ECO:0000256" key="1">
    <source>
        <dbReference type="ARBA" id="ARBA00001932"/>
    </source>
</evidence>
<comment type="similarity">
    <text evidence="6">Belongs to the DNA photolyase family.</text>
</comment>
<feature type="binding site" evidence="4">
    <location>
        <begin position="258"/>
        <end position="265"/>
    </location>
    <ligand>
        <name>FAD</name>
        <dbReference type="ChEBI" id="CHEBI:57692"/>
    </ligand>
</feature>
<comment type="caution">
    <text evidence="8">The sequence shown here is derived from an EMBL/GenBank/DDBJ whole genome shotgun (WGS) entry which is preliminary data.</text>
</comment>
<dbReference type="OrthoDB" id="9772484at2"/>
<evidence type="ECO:0000256" key="2">
    <source>
        <dbReference type="ARBA" id="ARBA00022630"/>
    </source>
</evidence>
<dbReference type="Gene3D" id="3.40.50.620">
    <property type="entry name" value="HUPs"/>
    <property type="match status" value="1"/>
</dbReference>
<feature type="site" description="Electron transfer via tryptophanyl radical" evidence="5">
    <location>
        <position position="365"/>
    </location>
</feature>
<feature type="domain" description="Photolyase/cryptochrome alpha/beta" evidence="7">
    <location>
        <begin position="4"/>
        <end position="134"/>
    </location>
</feature>
<proteinExistence type="inferred from homology"/>
<dbReference type="GO" id="GO:0071949">
    <property type="term" value="F:FAD binding"/>
    <property type="evidence" value="ECO:0007669"/>
    <property type="project" value="TreeGrafter"/>
</dbReference>
<comment type="cofactor">
    <cofactor evidence="4">
        <name>FAD</name>
        <dbReference type="ChEBI" id="CHEBI:57692"/>
    </cofactor>
    <text evidence="4">Binds 1 FAD per subunit.</text>
</comment>
<keyword evidence="3 4" id="KW-0274">FAD</keyword>
<keyword evidence="2 4" id="KW-0285">Flavoprotein</keyword>
<evidence type="ECO:0000256" key="4">
    <source>
        <dbReference type="PIRSR" id="PIRSR602081-1"/>
    </source>
</evidence>
<gene>
    <name evidence="8" type="ORF">LY11_01353</name>
</gene>
<dbReference type="GO" id="GO:0003677">
    <property type="term" value="F:DNA binding"/>
    <property type="evidence" value="ECO:0007669"/>
    <property type="project" value="TreeGrafter"/>
</dbReference>
<dbReference type="PANTHER" id="PTHR11455:SF9">
    <property type="entry name" value="CRYPTOCHROME CIRCADIAN CLOCK 5 ISOFORM X1"/>
    <property type="match status" value="1"/>
</dbReference>
<name>A0A327SWB1_9SPHI</name>
<accession>A0A327SWB1</accession>
<dbReference type="InterPro" id="IPR036155">
    <property type="entry name" value="Crypto/Photolyase_N_sf"/>
</dbReference>
<dbReference type="STRING" id="188932.AY601_4691"/>
<sequence>MKTEVNICWLRRDLRLKDHAALYHALKEGIPVLLLFIFDRHILDDLNDPKDARVTFIYRKLKELEAELQQKGSSILIKYGTPEEIWPELLKTYTVKSVYANHDYEPYATERDDTLAEYLRSESIDFKTFKDQVVFEKKEIVKADGKPYTVFTPYFRQWKMKLKDFYLKAYPVEKYHKNLLQTQPHAFPELSTLGFEESTLQFPSTSFEDKLAAYEQRRDFPADDATTHLGIHLRFGTVSIRAAAAKALHAGADKWLSELAWRDFYMMILSQFPHITTQSFKPAYDQIKWLNREQDFEAWKNGKTGYPIVDAGMNQLNQTGYMHNRVRMIVGSFLTKHLLIDWRWGEAYFAEKLLDYELASNVGGWQWACGCGNDAAPYFRVFNPELQAKKFDPENKYIYRWAPEYKQEKHSQPIVDHVFARERILKVFKEALNS</sequence>
<feature type="site" description="Electron transfer via tryptophanyl radical" evidence="5">
    <location>
        <position position="289"/>
    </location>
</feature>
<evidence type="ECO:0000256" key="3">
    <source>
        <dbReference type="ARBA" id="ARBA00022827"/>
    </source>
</evidence>
<dbReference type="Gene3D" id="1.25.40.80">
    <property type="match status" value="1"/>
</dbReference>
<comment type="cofactor">
    <cofactor evidence="1">
        <name>(6R)-5,10-methylene-5,6,7,8-tetrahydrofolate</name>
        <dbReference type="ChEBI" id="CHEBI:15636"/>
    </cofactor>
</comment>
<dbReference type="InterPro" id="IPR036134">
    <property type="entry name" value="Crypto/Photolyase_FAD-like_sf"/>
</dbReference>
<evidence type="ECO:0000313" key="8">
    <source>
        <dbReference type="EMBL" id="RAJ33311.1"/>
    </source>
</evidence>
<dbReference type="SUPFAM" id="SSF48173">
    <property type="entry name" value="Cryptochrome/photolyase FAD-binding domain"/>
    <property type="match status" value="1"/>
</dbReference>
<reference evidence="8 9" key="1">
    <citation type="submission" date="2018-06" db="EMBL/GenBank/DDBJ databases">
        <title>Genomic Encyclopedia of Archaeal and Bacterial Type Strains, Phase II (KMG-II): from individual species to whole genera.</title>
        <authorList>
            <person name="Goeker M."/>
        </authorList>
    </citation>
    <scope>NUCLEOTIDE SEQUENCE [LARGE SCALE GENOMIC DNA]</scope>
    <source>
        <strain evidence="8 9">DSM 14825</strain>
    </source>
</reference>
<dbReference type="InterPro" id="IPR014729">
    <property type="entry name" value="Rossmann-like_a/b/a_fold"/>
</dbReference>
<evidence type="ECO:0000313" key="9">
    <source>
        <dbReference type="Proteomes" id="UP000249754"/>
    </source>
</evidence>
<dbReference type="Pfam" id="PF03441">
    <property type="entry name" value="FAD_binding_7"/>
    <property type="match status" value="1"/>
</dbReference>
<dbReference type="Pfam" id="PF00875">
    <property type="entry name" value="DNA_photolyase"/>
    <property type="match status" value="1"/>
</dbReference>
<dbReference type="AlphaFoldDB" id="A0A327SWB1"/>
<evidence type="ECO:0000259" key="7">
    <source>
        <dbReference type="PROSITE" id="PS51645"/>
    </source>
</evidence>
<dbReference type="Gene3D" id="1.10.579.10">
    <property type="entry name" value="DNA Cyclobutane Dipyrimidine Photolyase, subunit A, domain 3"/>
    <property type="match status" value="1"/>
</dbReference>
<dbReference type="Proteomes" id="UP000249754">
    <property type="component" value="Unassembled WGS sequence"/>
</dbReference>
<dbReference type="InterPro" id="IPR005101">
    <property type="entry name" value="Cryptochr/Photolyase_FAD-bd"/>
</dbReference>
<keyword evidence="8" id="KW-0456">Lyase</keyword>
<feature type="binding site" evidence="4">
    <location>
        <position position="214"/>
    </location>
    <ligand>
        <name>FAD</name>
        <dbReference type="ChEBI" id="CHEBI:57692"/>
    </ligand>
</feature>